<dbReference type="EMBL" id="JACJLL010000001">
    <property type="protein sequence ID" value="MBM6817744.1"/>
    <property type="molecule type" value="Genomic_DNA"/>
</dbReference>
<evidence type="ECO:0000313" key="1">
    <source>
        <dbReference type="EMBL" id="MBM6817744.1"/>
    </source>
</evidence>
<accession>A0ABS2FBG7</accession>
<protein>
    <submittedName>
        <fullName evidence="1">Uncharacterized protein</fullName>
    </submittedName>
</protein>
<proteinExistence type="predicted"/>
<comment type="caution">
    <text evidence="1">The sequence shown here is derived from an EMBL/GenBank/DDBJ whole genome shotgun (WGS) entry which is preliminary data.</text>
</comment>
<organism evidence="1 2">
    <name type="scientific">Clostridium saudiense</name>
    <dbReference type="NCBI Taxonomy" id="1414720"/>
    <lineage>
        <taxon>Bacteria</taxon>
        <taxon>Bacillati</taxon>
        <taxon>Bacillota</taxon>
        <taxon>Clostridia</taxon>
        <taxon>Eubacteriales</taxon>
        <taxon>Clostridiaceae</taxon>
        <taxon>Clostridium</taxon>
    </lineage>
</organism>
<evidence type="ECO:0000313" key="2">
    <source>
        <dbReference type="Proteomes" id="UP000767334"/>
    </source>
</evidence>
<name>A0ABS2FBG7_9CLOT</name>
<dbReference type="Proteomes" id="UP000767334">
    <property type="component" value="Unassembled WGS sequence"/>
</dbReference>
<gene>
    <name evidence="1" type="ORF">H6A19_00060</name>
</gene>
<keyword evidence="2" id="KW-1185">Reference proteome</keyword>
<dbReference type="RefSeq" id="WP_133016028.1">
    <property type="nucleotide sequence ID" value="NZ_JACJLL010000001.1"/>
</dbReference>
<reference evidence="1 2" key="1">
    <citation type="journal article" date="2021" name="Sci. Rep.">
        <title>The distribution of antibiotic resistance genes in chicken gut microbiota commensals.</title>
        <authorList>
            <person name="Juricova H."/>
            <person name="Matiasovicova J."/>
            <person name="Kubasova T."/>
            <person name="Cejkova D."/>
            <person name="Rychlik I."/>
        </authorList>
    </citation>
    <scope>NUCLEOTIDE SEQUENCE [LARGE SCALE GENOMIC DNA]</scope>
    <source>
        <strain evidence="1 2">An435</strain>
    </source>
</reference>
<sequence length="123" mass="14495">MEKSLQFVDSYHEKNYIELVQNFMGKLNKDLYIVLKLLSINEVYIVAKEYIVGTKIMFKELLNDTRIVSTSRFLVELAYSFFTKQFSVKEISSTKKLNFDTRNFIINIINYYSEVDKKSDSCA</sequence>